<gene>
    <name evidence="7" type="ORF">GGI25_004083</name>
</gene>
<evidence type="ECO:0000313" key="7">
    <source>
        <dbReference type="EMBL" id="KAJ2675243.1"/>
    </source>
</evidence>
<dbReference type="Pfam" id="PF00400">
    <property type="entry name" value="WD40"/>
    <property type="match status" value="2"/>
</dbReference>
<dbReference type="PANTHER" id="PTHR19861">
    <property type="entry name" value="WD40 REPEAT PROTEIN SWD2"/>
    <property type="match status" value="1"/>
</dbReference>
<organism evidence="7 8">
    <name type="scientific">Coemansia spiralis</name>
    <dbReference type="NCBI Taxonomy" id="417178"/>
    <lineage>
        <taxon>Eukaryota</taxon>
        <taxon>Fungi</taxon>
        <taxon>Fungi incertae sedis</taxon>
        <taxon>Zoopagomycota</taxon>
        <taxon>Kickxellomycotina</taxon>
        <taxon>Kickxellomycetes</taxon>
        <taxon>Kickxellales</taxon>
        <taxon>Kickxellaceae</taxon>
        <taxon>Coemansia</taxon>
    </lineage>
</organism>
<dbReference type="AlphaFoldDB" id="A0A9W8KXI7"/>
<dbReference type="InterPro" id="IPR015943">
    <property type="entry name" value="WD40/YVTN_repeat-like_dom_sf"/>
</dbReference>
<dbReference type="Proteomes" id="UP001151518">
    <property type="component" value="Unassembled WGS sequence"/>
</dbReference>
<dbReference type="InterPro" id="IPR037867">
    <property type="entry name" value="Swd2/WDR82"/>
</dbReference>
<evidence type="ECO:0000256" key="5">
    <source>
        <dbReference type="ARBA" id="ARBA00023242"/>
    </source>
</evidence>
<dbReference type="GO" id="GO:0048188">
    <property type="term" value="C:Set1C/COMPASS complex"/>
    <property type="evidence" value="ECO:0007669"/>
    <property type="project" value="TreeGrafter"/>
</dbReference>
<dbReference type="SUPFAM" id="SSF50978">
    <property type="entry name" value="WD40 repeat-like"/>
    <property type="match status" value="1"/>
</dbReference>
<dbReference type="InterPro" id="IPR001680">
    <property type="entry name" value="WD40_rpt"/>
</dbReference>
<dbReference type="PROSITE" id="PS50082">
    <property type="entry name" value="WD_REPEATS_2"/>
    <property type="match status" value="2"/>
</dbReference>
<dbReference type="PROSITE" id="PS50294">
    <property type="entry name" value="WD_REPEATS_REGION"/>
    <property type="match status" value="1"/>
</dbReference>
<protein>
    <recommendedName>
        <fullName evidence="9">WD40 repeat-like protein</fullName>
    </recommendedName>
</protein>
<evidence type="ECO:0000256" key="4">
    <source>
        <dbReference type="ARBA" id="ARBA00022737"/>
    </source>
</evidence>
<sequence>MVGIVETMADYSAETLSILRADPLKAVLTSKTLSEFHIVKKFSDNKAPITSLDYDSTGALAITTSTDESLRIYDCVRGVRGQVLYSKKYGCSLAQFARPGCVAYASTKINDTIRYLSCETNQFIRYFVGHSLMVTSLQRSPEGSTTMVSAALDGTVRLWDWETVNPVATVRPSVPPGRLRGIEDSGIVAAFDPSGAVVAVAVASSELQLFDVREMSRGPFKTSTLPSVSSLGGPLVAGMHFVPPVGDYILLAMTDGTSHIVDAFSLDHHATLVPTMHDNLSSSTHSFSIDGSNANGNSAISQMQKAFLGQRLTITPDGKTAIAGGDNGSVIYWDISQMGGLDAQTPFQLSPVGVWSGSHNDGSIASASSTAAVKTDTPAAAGTITKDSAEYQASVDKFYARLTEAKTSKQILVAKIELIEELDFDLYNEGPFMADANKRLKEITALKAKNAD</sequence>
<keyword evidence="3 6" id="KW-0853">WD repeat</keyword>
<evidence type="ECO:0000256" key="6">
    <source>
        <dbReference type="PROSITE-ProRule" id="PRU00221"/>
    </source>
</evidence>
<dbReference type="InterPro" id="IPR036322">
    <property type="entry name" value="WD40_repeat_dom_sf"/>
</dbReference>
<reference evidence="7" key="1">
    <citation type="submission" date="2022-07" db="EMBL/GenBank/DDBJ databases">
        <title>Phylogenomic reconstructions and comparative analyses of Kickxellomycotina fungi.</title>
        <authorList>
            <person name="Reynolds N.K."/>
            <person name="Stajich J.E."/>
            <person name="Barry K."/>
            <person name="Grigoriev I.V."/>
            <person name="Crous P."/>
            <person name="Smith M.E."/>
        </authorList>
    </citation>
    <scope>NUCLEOTIDE SEQUENCE</scope>
    <source>
        <strain evidence="7">NRRL 3115</strain>
    </source>
</reference>
<keyword evidence="5" id="KW-0539">Nucleus</keyword>
<feature type="repeat" description="WD" evidence="6">
    <location>
        <begin position="127"/>
        <end position="169"/>
    </location>
</feature>
<evidence type="ECO:0000256" key="1">
    <source>
        <dbReference type="ARBA" id="ARBA00004123"/>
    </source>
</evidence>
<evidence type="ECO:0008006" key="9">
    <source>
        <dbReference type="Google" id="ProtNLM"/>
    </source>
</evidence>
<comment type="subcellular location">
    <subcellularLocation>
        <location evidence="1">Nucleus</location>
    </subcellularLocation>
</comment>
<evidence type="ECO:0000256" key="2">
    <source>
        <dbReference type="ARBA" id="ARBA00005616"/>
    </source>
</evidence>
<dbReference type="PANTHER" id="PTHR19861:SF0">
    <property type="entry name" value="WD REPEAT-CONTAINING PROTEIN 82"/>
    <property type="match status" value="1"/>
</dbReference>
<proteinExistence type="inferred from homology"/>
<dbReference type="GO" id="GO:0003682">
    <property type="term" value="F:chromatin binding"/>
    <property type="evidence" value="ECO:0007669"/>
    <property type="project" value="TreeGrafter"/>
</dbReference>
<dbReference type="OrthoDB" id="27537at2759"/>
<feature type="repeat" description="WD" evidence="6">
    <location>
        <begin position="42"/>
        <end position="74"/>
    </location>
</feature>
<keyword evidence="4" id="KW-0677">Repeat</keyword>
<dbReference type="Gene3D" id="2.130.10.10">
    <property type="entry name" value="YVTN repeat-like/Quinoprotein amine dehydrogenase"/>
    <property type="match status" value="1"/>
</dbReference>
<comment type="similarity">
    <text evidence="2">Belongs to the WD repeat SWD2 family.</text>
</comment>
<dbReference type="GO" id="GO:0016070">
    <property type="term" value="P:RNA metabolic process"/>
    <property type="evidence" value="ECO:0007669"/>
    <property type="project" value="UniProtKB-ARBA"/>
</dbReference>
<dbReference type="EMBL" id="JANBTW010000050">
    <property type="protein sequence ID" value="KAJ2675243.1"/>
    <property type="molecule type" value="Genomic_DNA"/>
</dbReference>
<dbReference type="SMART" id="SM00320">
    <property type="entry name" value="WD40"/>
    <property type="match status" value="4"/>
</dbReference>
<accession>A0A9W8KXI7</accession>
<evidence type="ECO:0000313" key="8">
    <source>
        <dbReference type="Proteomes" id="UP001151518"/>
    </source>
</evidence>
<name>A0A9W8KXI7_9FUNG</name>
<comment type="caution">
    <text evidence="7">The sequence shown here is derived from an EMBL/GenBank/DDBJ whole genome shotgun (WGS) entry which is preliminary data.</text>
</comment>
<evidence type="ECO:0000256" key="3">
    <source>
        <dbReference type="ARBA" id="ARBA00022574"/>
    </source>
</evidence>